<name>A0A383AZ87_9ZZZZ</name>
<keyword evidence="1" id="KW-0812">Transmembrane</keyword>
<keyword evidence="1" id="KW-0472">Membrane</keyword>
<gene>
    <name evidence="2" type="ORF">METZ01_LOCUS466001</name>
</gene>
<evidence type="ECO:0000256" key="1">
    <source>
        <dbReference type="SAM" id="Phobius"/>
    </source>
</evidence>
<dbReference type="AlphaFoldDB" id="A0A383AZ87"/>
<reference evidence="2" key="1">
    <citation type="submission" date="2018-05" db="EMBL/GenBank/DDBJ databases">
        <authorList>
            <person name="Lanie J.A."/>
            <person name="Ng W.-L."/>
            <person name="Kazmierczak K.M."/>
            <person name="Andrzejewski T.M."/>
            <person name="Davidsen T.M."/>
            <person name="Wayne K.J."/>
            <person name="Tettelin H."/>
            <person name="Glass J.I."/>
            <person name="Rusch D."/>
            <person name="Podicherti R."/>
            <person name="Tsui H.-C.T."/>
            <person name="Winkler M.E."/>
        </authorList>
    </citation>
    <scope>NUCLEOTIDE SEQUENCE</scope>
</reference>
<feature type="transmembrane region" description="Helical" evidence="1">
    <location>
        <begin position="14"/>
        <end position="33"/>
    </location>
</feature>
<proteinExistence type="predicted"/>
<keyword evidence="1" id="KW-1133">Transmembrane helix</keyword>
<accession>A0A383AZ87</accession>
<protein>
    <submittedName>
        <fullName evidence="2">Uncharacterized protein</fullName>
    </submittedName>
</protein>
<dbReference type="EMBL" id="UINC01196231">
    <property type="protein sequence ID" value="SVE13147.1"/>
    <property type="molecule type" value="Genomic_DNA"/>
</dbReference>
<evidence type="ECO:0000313" key="2">
    <source>
        <dbReference type="EMBL" id="SVE13147.1"/>
    </source>
</evidence>
<sequence>MYASDVVFDSLDSLNLGLIFFTISSQIRAIFGLKK</sequence>
<organism evidence="2">
    <name type="scientific">marine metagenome</name>
    <dbReference type="NCBI Taxonomy" id="408172"/>
    <lineage>
        <taxon>unclassified sequences</taxon>
        <taxon>metagenomes</taxon>
        <taxon>ecological metagenomes</taxon>
    </lineage>
</organism>